<dbReference type="Proteomes" id="UP001175097">
    <property type="component" value="Unassembled WGS sequence"/>
</dbReference>
<comment type="caution">
    <text evidence="1">The sequence shown here is derived from an EMBL/GenBank/DDBJ whole genome shotgun (WGS) entry which is preliminary data.</text>
</comment>
<dbReference type="RefSeq" id="WP_301245730.1">
    <property type="nucleotide sequence ID" value="NZ_JAROCC010000020.1"/>
</dbReference>
<gene>
    <name evidence="1" type="ORF">P5G49_16865</name>
</gene>
<dbReference type="EMBL" id="JAROCC010000020">
    <property type="protein sequence ID" value="MDN4609136.1"/>
    <property type="molecule type" value="Genomic_DNA"/>
</dbReference>
<accession>A0ABT8JX43</accession>
<reference evidence="1" key="1">
    <citation type="submission" date="2023-03" db="EMBL/GenBank/DDBJ databases">
        <title>MT1 and MT2 Draft Genomes of Novel Species.</title>
        <authorList>
            <person name="Venkateswaran K."/>
        </authorList>
    </citation>
    <scope>NUCLEOTIDE SEQUENCE</scope>
    <source>
        <strain evidence="1">F6_3S_P_2</strain>
    </source>
</reference>
<evidence type="ECO:0000313" key="1">
    <source>
        <dbReference type="EMBL" id="MDN4609136.1"/>
    </source>
</evidence>
<evidence type="ECO:0000313" key="2">
    <source>
        <dbReference type="Proteomes" id="UP001175097"/>
    </source>
</evidence>
<protein>
    <submittedName>
        <fullName evidence="1">Uncharacterized protein</fullName>
    </submittedName>
</protein>
<organism evidence="1 2">
    <name type="scientific">Sporosarcina highlanderae</name>
    <dbReference type="NCBI Taxonomy" id="3035916"/>
    <lineage>
        <taxon>Bacteria</taxon>
        <taxon>Bacillati</taxon>
        <taxon>Bacillota</taxon>
        <taxon>Bacilli</taxon>
        <taxon>Bacillales</taxon>
        <taxon>Caryophanaceae</taxon>
        <taxon>Sporosarcina</taxon>
    </lineage>
</organism>
<proteinExistence type="predicted"/>
<keyword evidence="2" id="KW-1185">Reference proteome</keyword>
<sequence length="84" mass="9912">MTHEELNRANEIQREIRKLERFILSAEKVWTGKIIKRTTTYIFKSTAYGAIGSSEYEMDTDMKNRVLDVLREKLTELKGEFARL</sequence>
<name>A0ABT8JX43_9BACL</name>